<dbReference type="AlphaFoldDB" id="A0A4Y2LAC1"/>
<gene>
    <name evidence="1" type="ORF">AVEN_184734_1</name>
</gene>
<reference evidence="1 2" key="1">
    <citation type="journal article" date="2019" name="Sci. Rep.">
        <title>Orb-weaving spider Araneus ventricosus genome elucidates the spidroin gene catalogue.</title>
        <authorList>
            <person name="Kono N."/>
            <person name="Nakamura H."/>
            <person name="Ohtoshi R."/>
            <person name="Moran D.A.P."/>
            <person name="Shinohara A."/>
            <person name="Yoshida Y."/>
            <person name="Fujiwara M."/>
            <person name="Mori M."/>
            <person name="Tomita M."/>
            <person name="Arakawa K."/>
        </authorList>
    </citation>
    <scope>NUCLEOTIDE SEQUENCE [LARGE SCALE GENOMIC DNA]</scope>
</reference>
<comment type="caution">
    <text evidence="1">The sequence shown here is derived from an EMBL/GenBank/DDBJ whole genome shotgun (WGS) entry which is preliminary data.</text>
</comment>
<evidence type="ECO:0000313" key="2">
    <source>
        <dbReference type="Proteomes" id="UP000499080"/>
    </source>
</evidence>
<name>A0A4Y2LAC1_ARAVE</name>
<accession>A0A4Y2LAC1</accession>
<organism evidence="1 2">
    <name type="scientific">Araneus ventricosus</name>
    <name type="common">Orbweaver spider</name>
    <name type="synonym">Epeira ventricosa</name>
    <dbReference type="NCBI Taxonomy" id="182803"/>
    <lineage>
        <taxon>Eukaryota</taxon>
        <taxon>Metazoa</taxon>
        <taxon>Ecdysozoa</taxon>
        <taxon>Arthropoda</taxon>
        <taxon>Chelicerata</taxon>
        <taxon>Arachnida</taxon>
        <taxon>Araneae</taxon>
        <taxon>Araneomorphae</taxon>
        <taxon>Entelegynae</taxon>
        <taxon>Araneoidea</taxon>
        <taxon>Araneidae</taxon>
        <taxon>Araneus</taxon>
    </lineage>
</organism>
<evidence type="ECO:0000313" key="1">
    <source>
        <dbReference type="EMBL" id="GBN11180.1"/>
    </source>
</evidence>
<protein>
    <submittedName>
        <fullName evidence="1">Uncharacterized protein</fullName>
    </submittedName>
</protein>
<sequence>MLEKRSYGRLISPNTCTYHNLYQLQSIKTINHASSCNNLTSTIHEQKREKERDAKGLEEHRCKISQPETFHRSWHDSVDVLYKQEYDCRYPYKTASISCVRISSEESTTKDCFLFKNREECAVLKKKLNCSHHAQQMTLSKCLI</sequence>
<keyword evidence="2" id="KW-1185">Reference proteome</keyword>
<proteinExistence type="predicted"/>
<dbReference type="EMBL" id="BGPR01005548">
    <property type="protein sequence ID" value="GBN11180.1"/>
    <property type="molecule type" value="Genomic_DNA"/>
</dbReference>
<dbReference type="Proteomes" id="UP000499080">
    <property type="component" value="Unassembled WGS sequence"/>
</dbReference>